<dbReference type="PANTHER" id="PTHR11926:SF870">
    <property type="entry name" value="UDP-GLYCOSYLTRANSFERASE 75B1"/>
    <property type="match status" value="1"/>
</dbReference>
<evidence type="ECO:0000256" key="4">
    <source>
        <dbReference type="ARBA" id="ARBA00047606"/>
    </source>
</evidence>
<dbReference type="CDD" id="cd03784">
    <property type="entry name" value="GT1_Gtf-like"/>
    <property type="match status" value="1"/>
</dbReference>
<comment type="catalytic activity">
    <reaction evidence="4">
        <text>an anthocyanidin + UDP-alpha-D-glucose + H(+) = an anthocyanidin 3-O-beta-D-glucoside + UDP</text>
        <dbReference type="Rhea" id="RHEA:20093"/>
        <dbReference type="ChEBI" id="CHEBI:15378"/>
        <dbReference type="ChEBI" id="CHEBI:16307"/>
        <dbReference type="ChEBI" id="CHEBI:58223"/>
        <dbReference type="ChEBI" id="CHEBI:58885"/>
        <dbReference type="ChEBI" id="CHEBI:143576"/>
        <dbReference type="EC" id="2.4.1.115"/>
    </reaction>
</comment>
<dbReference type="FunFam" id="3.40.50.2000:FF:000019">
    <property type="entry name" value="Glycosyltransferase"/>
    <property type="match status" value="1"/>
</dbReference>
<dbReference type="GO" id="GO:0080043">
    <property type="term" value="F:quercetin 3-O-glucosyltransferase activity"/>
    <property type="evidence" value="ECO:0007669"/>
    <property type="project" value="TreeGrafter"/>
</dbReference>
<dbReference type="PANTHER" id="PTHR11926">
    <property type="entry name" value="GLUCOSYL/GLUCURONOSYL TRANSFERASES"/>
    <property type="match status" value="1"/>
</dbReference>
<comment type="pathway">
    <text evidence="1">Pigment biosynthesis; anthocyanin biosynthesis.</text>
</comment>
<proteinExistence type="inferred from homology"/>
<dbReference type="GO" id="GO:0047213">
    <property type="term" value="F:anthocyanidin 3-O-glucosyltransferase activity"/>
    <property type="evidence" value="ECO:0007669"/>
    <property type="project" value="UniProtKB-EC"/>
</dbReference>
<dbReference type="PROSITE" id="PS00375">
    <property type="entry name" value="UDPGT"/>
    <property type="match status" value="1"/>
</dbReference>
<evidence type="ECO:0000256" key="3">
    <source>
        <dbReference type="ARBA" id="ARBA00022679"/>
    </source>
</evidence>
<dbReference type="InterPro" id="IPR002213">
    <property type="entry name" value="UDP_glucos_trans"/>
</dbReference>
<comment type="similarity">
    <text evidence="2 5">Belongs to the UDP-glycosyltransferase family.</text>
</comment>
<dbReference type="Proteomes" id="UP001159364">
    <property type="component" value="Linkage Group LG09"/>
</dbReference>
<gene>
    <name evidence="7" type="ORF">K2173_019115</name>
</gene>
<dbReference type="GO" id="GO:0080044">
    <property type="term" value="F:quercetin 7-O-glucosyltransferase activity"/>
    <property type="evidence" value="ECO:0007669"/>
    <property type="project" value="TreeGrafter"/>
</dbReference>
<protein>
    <recommendedName>
        <fullName evidence="6">Glycosyltransferase</fullName>
        <ecNumber evidence="6">2.4.1.-</ecNumber>
    </recommendedName>
</protein>
<evidence type="ECO:0000256" key="2">
    <source>
        <dbReference type="ARBA" id="ARBA00009995"/>
    </source>
</evidence>
<dbReference type="Gene3D" id="3.40.50.2000">
    <property type="entry name" value="Glycogen Phosphorylase B"/>
    <property type="match status" value="2"/>
</dbReference>
<evidence type="ECO:0000256" key="5">
    <source>
        <dbReference type="RuleBase" id="RU003718"/>
    </source>
</evidence>
<accession>A0AAV8SSP0</accession>
<keyword evidence="3 5" id="KW-0808">Transferase</keyword>
<name>A0AAV8SSP0_9ROSI</name>
<evidence type="ECO:0000313" key="8">
    <source>
        <dbReference type="Proteomes" id="UP001159364"/>
    </source>
</evidence>
<keyword evidence="8" id="KW-1185">Reference proteome</keyword>
<evidence type="ECO:0000256" key="6">
    <source>
        <dbReference type="RuleBase" id="RU362057"/>
    </source>
</evidence>
<dbReference type="InterPro" id="IPR035595">
    <property type="entry name" value="UDP_glycos_trans_CS"/>
</dbReference>
<dbReference type="AlphaFoldDB" id="A0AAV8SSP0"/>
<evidence type="ECO:0000313" key="7">
    <source>
        <dbReference type="EMBL" id="KAJ8755317.1"/>
    </source>
</evidence>
<keyword evidence="5" id="KW-0328">Glycosyltransferase</keyword>
<dbReference type="EMBL" id="JAIWQS010000009">
    <property type="protein sequence ID" value="KAJ8755317.1"/>
    <property type="molecule type" value="Genomic_DNA"/>
</dbReference>
<reference evidence="7 8" key="1">
    <citation type="submission" date="2021-09" db="EMBL/GenBank/DDBJ databases">
        <title>Genomic insights and catalytic innovation underlie evolution of tropane alkaloids biosynthesis.</title>
        <authorList>
            <person name="Wang Y.-J."/>
            <person name="Tian T."/>
            <person name="Huang J.-P."/>
            <person name="Huang S.-X."/>
        </authorList>
    </citation>
    <scope>NUCLEOTIDE SEQUENCE [LARGE SCALE GENOMIC DNA]</scope>
    <source>
        <strain evidence="7">KIB-2018</strain>
        <tissue evidence="7">Leaf</tissue>
    </source>
</reference>
<evidence type="ECO:0000256" key="1">
    <source>
        <dbReference type="ARBA" id="ARBA00004935"/>
    </source>
</evidence>
<dbReference type="Pfam" id="PF00201">
    <property type="entry name" value="UDPGT"/>
    <property type="match status" value="1"/>
</dbReference>
<dbReference type="EC" id="2.4.1.-" evidence="6"/>
<comment type="caution">
    <text evidence="7">The sequence shown here is derived from an EMBL/GenBank/DDBJ whole genome shotgun (WGS) entry which is preliminary data.</text>
</comment>
<sequence>MPKPHILLIAYPAQGHINPALQFSKRLIRIGASVTLATSVFAHRRFGKTSFPDDLSLAFYSDGYDDGYINGTDPDEYRSETKRRGLQALNDIIVGSANEGKPVTCLVYTLLLTWASEVARTHHLPSFVLWIQPATVLDIYYYFFNGYADLFNNCNDMSYALELPGLRPLIARDLPSFLIPSNAYPFAITAFQEQIEMLSEETKPMILVNTFDALEPEGLKAVENFDMIAIGPLIPSAFLDGEDPSDSSFGCDLFQGSEDYIQWLNSKPNLSVVYVSFGTIAVICKRQMEEVARGLLDSGHPFLWVIKEELKGKENKGEEKAEEDQLSCREELEQQGKIVRWCSQLEVLNHPSVGCFVTHCGWNSTLESMASGVPVVAFPQWSDQGTNAKLTEDVWKTGVRVVANEEGIVEAGEIRRCFDLVMDGGEISEEMRKNSKKWKDLAREAVVDGGSSDRNLKGFVNKELASAVSFVSS</sequence>
<dbReference type="SUPFAM" id="SSF53756">
    <property type="entry name" value="UDP-Glycosyltransferase/glycogen phosphorylase"/>
    <property type="match status" value="1"/>
</dbReference>
<organism evidence="7 8">
    <name type="scientific">Erythroxylum novogranatense</name>
    <dbReference type="NCBI Taxonomy" id="1862640"/>
    <lineage>
        <taxon>Eukaryota</taxon>
        <taxon>Viridiplantae</taxon>
        <taxon>Streptophyta</taxon>
        <taxon>Embryophyta</taxon>
        <taxon>Tracheophyta</taxon>
        <taxon>Spermatophyta</taxon>
        <taxon>Magnoliopsida</taxon>
        <taxon>eudicotyledons</taxon>
        <taxon>Gunneridae</taxon>
        <taxon>Pentapetalae</taxon>
        <taxon>rosids</taxon>
        <taxon>fabids</taxon>
        <taxon>Malpighiales</taxon>
        <taxon>Erythroxylaceae</taxon>
        <taxon>Erythroxylum</taxon>
    </lineage>
</organism>